<dbReference type="AlphaFoldDB" id="A0A221KCU7"/>
<reference evidence="1 2" key="1">
    <citation type="submission" date="2017-07" db="EMBL/GenBank/DDBJ databases">
        <title>Complete Genome Sequence of the cosmetic ferment Vitreoscilla filiformis (ATCC15551).</title>
        <authorList>
            <person name="Contreras S."/>
            <person name="Sagory-Zalkind P."/>
            <person name="Blanquart H."/>
            <person name="Iltis A."/>
            <person name="Morand S.C."/>
        </authorList>
    </citation>
    <scope>NUCLEOTIDE SEQUENCE [LARGE SCALE GENOMIC DNA]</scope>
    <source>
        <strain evidence="1 2">ATCC 15551</strain>
    </source>
</reference>
<sequence>MLDDVIEAELTHWKPLMAPLVQPLLDEIDKAAASGESLESLRARMAQMAARMDTRPLGEAIARAGQKGAVLGAADVNLTQPGV</sequence>
<dbReference type="EMBL" id="CP022423">
    <property type="protein sequence ID" value="ASM76841.1"/>
    <property type="molecule type" value="Genomic_DNA"/>
</dbReference>
<keyword evidence="2" id="KW-1185">Reference proteome</keyword>
<gene>
    <name evidence="1" type="ORF">VITFI_CDS1063</name>
</gene>
<evidence type="ECO:0000313" key="1">
    <source>
        <dbReference type="EMBL" id="ASM76841.1"/>
    </source>
</evidence>
<evidence type="ECO:0000313" key="2">
    <source>
        <dbReference type="Proteomes" id="UP000199729"/>
    </source>
</evidence>
<accession>A0A221KCU7</accession>
<protein>
    <submittedName>
        <fullName evidence="1">Uncharacterized protein</fullName>
    </submittedName>
</protein>
<proteinExistence type="predicted"/>
<name>A0A221KCU7_VITFI</name>
<dbReference type="Proteomes" id="UP000199729">
    <property type="component" value="Chromosome"/>
</dbReference>
<organism evidence="1 2">
    <name type="scientific">Vitreoscilla filiformis</name>
    <dbReference type="NCBI Taxonomy" id="63"/>
    <lineage>
        <taxon>Bacteria</taxon>
        <taxon>Pseudomonadati</taxon>
        <taxon>Pseudomonadota</taxon>
        <taxon>Betaproteobacteria</taxon>
        <taxon>Neisseriales</taxon>
        <taxon>Neisseriaceae</taxon>
        <taxon>Vitreoscilla</taxon>
    </lineage>
</organism>
<dbReference type="KEGG" id="vff:VITFI_CDS1063"/>